<feature type="compositionally biased region" description="Basic and acidic residues" evidence="1">
    <location>
        <begin position="251"/>
        <end position="268"/>
    </location>
</feature>
<proteinExistence type="predicted"/>
<dbReference type="InterPro" id="IPR009730">
    <property type="entry name" value="MFAP1_C"/>
</dbReference>
<dbReference type="InterPro" id="IPR033194">
    <property type="entry name" value="MFAP1"/>
</dbReference>
<gene>
    <name evidence="3" type="ORF">BZA70DRAFT_306687</name>
</gene>
<feature type="compositionally biased region" description="Acidic residues" evidence="1">
    <location>
        <begin position="29"/>
        <end position="41"/>
    </location>
</feature>
<dbReference type="PANTHER" id="PTHR15327">
    <property type="entry name" value="MICROFIBRIL-ASSOCIATED PROTEIN"/>
    <property type="match status" value="1"/>
</dbReference>
<feature type="region of interest" description="Disordered" evidence="1">
    <location>
        <begin position="318"/>
        <end position="373"/>
    </location>
</feature>
<dbReference type="GeneID" id="90040321"/>
<comment type="caution">
    <text evidence="3">The sequence shown here is derived from an EMBL/GenBank/DDBJ whole genome shotgun (WGS) entry which is preliminary data.</text>
</comment>
<feature type="domain" description="Micro-fibrillar-associated protein 1 C-terminal" evidence="2">
    <location>
        <begin position="114"/>
        <end position="335"/>
    </location>
</feature>
<feature type="region of interest" description="Disordered" evidence="1">
    <location>
        <begin position="1"/>
        <end position="148"/>
    </location>
</feature>
<feature type="region of interest" description="Disordered" evidence="1">
    <location>
        <begin position="176"/>
        <end position="202"/>
    </location>
</feature>
<feature type="compositionally biased region" description="Basic and acidic residues" evidence="1">
    <location>
        <begin position="176"/>
        <end position="186"/>
    </location>
</feature>
<feature type="compositionally biased region" description="Basic and acidic residues" evidence="1">
    <location>
        <begin position="81"/>
        <end position="96"/>
    </location>
</feature>
<reference evidence="3 4" key="1">
    <citation type="submission" date="2024-03" db="EMBL/GenBank/DDBJ databases">
        <title>Genome-scale model development and genomic sequencing of the oleaginous clade Lipomyces.</title>
        <authorList>
            <consortium name="Lawrence Berkeley National Laboratory"/>
            <person name="Czajka J.J."/>
            <person name="Han Y."/>
            <person name="Kim J."/>
            <person name="Mondo S.J."/>
            <person name="Hofstad B.A."/>
            <person name="Robles A."/>
            <person name="Haridas S."/>
            <person name="Riley R."/>
            <person name="LaButti K."/>
            <person name="Pangilinan J."/>
            <person name="Andreopoulos W."/>
            <person name="Lipzen A."/>
            <person name="Yan J."/>
            <person name="Wang M."/>
            <person name="Ng V."/>
            <person name="Grigoriev I.V."/>
            <person name="Spatafora J.W."/>
            <person name="Magnuson J.K."/>
            <person name="Baker S.E."/>
            <person name="Pomraning K.R."/>
        </authorList>
    </citation>
    <scope>NUCLEOTIDE SEQUENCE [LARGE SCALE GENOMIC DNA]</scope>
    <source>
        <strain evidence="3 4">Phaff 52-87</strain>
    </source>
</reference>
<name>A0ABR1F622_9ASCO</name>
<evidence type="ECO:0000313" key="3">
    <source>
        <dbReference type="EMBL" id="KAK7205283.1"/>
    </source>
</evidence>
<feature type="compositionally biased region" description="Acidic residues" evidence="1">
    <location>
        <begin position="97"/>
        <end position="118"/>
    </location>
</feature>
<feature type="compositionally biased region" description="Acidic residues" evidence="1">
    <location>
        <begin position="59"/>
        <end position="71"/>
    </location>
</feature>
<dbReference type="Pfam" id="PF06991">
    <property type="entry name" value="MFAP1"/>
    <property type="match status" value="1"/>
</dbReference>
<evidence type="ECO:0000259" key="2">
    <source>
        <dbReference type="Pfam" id="PF06991"/>
    </source>
</evidence>
<organism evidence="3 4">
    <name type="scientific">Myxozyma melibiosi</name>
    <dbReference type="NCBI Taxonomy" id="54550"/>
    <lineage>
        <taxon>Eukaryota</taxon>
        <taxon>Fungi</taxon>
        <taxon>Dikarya</taxon>
        <taxon>Ascomycota</taxon>
        <taxon>Saccharomycotina</taxon>
        <taxon>Lipomycetes</taxon>
        <taxon>Lipomycetales</taxon>
        <taxon>Lipomycetaceae</taxon>
        <taxon>Myxozyma</taxon>
    </lineage>
</organism>
<dbReference type="EMBL" id="JBBJBU010000005">
    <property type="protein sequence ID" value="KAK7205283.1"/>
    <property type="molecule type" value="Genomic_DNA"/>
</dbReference>
<keyword evidence="4" id="KW-1185">Reference proteome</keyword>
<sequence>MPPRAQQIKRTRYFPGKRTSRTPSPDPSSSDDERDQPEDADQNYATAQNDTPVAITEFAADEDKDEEEDEEKQSSRQIARRVVEPVKESRAKKESSESEESESDDDSEEESDESSEEEEPKRVLLRPIFVPKNKRSVPTKQATEAEEQLAVEAAKTQKKEATLLEIQNQIRLESEAHARRQQHEANDVSLVANADDIDDTDDLDPAAERAVWKLRELRRVKREREELEERERELEELQARREMDEEDKIREGLERVRQQQQEKKDKRGNVGFMQKYYHKGAFYQDDDAVKRRDFHEKTIDEVKDKTALPKILQVRGDDFGKRGRSKWTHLSAEDTSQGADSPWFDPQSRVNKRAREKLGGMHDAYPNKSKKPK</sequence>
<protein>
    <submittedName>
        <fullName evidence="3">Splicing factor, Prp19-binding domain-containing protein</fullName>
    </submittedName>
</protein>
<evidence type="ECO:0000256" key="1">
    <source>
        <dbReference type="SAM" id="MobiDB-lite"/>
    </source>
</evidence>
<accession>A0ABR1F622</accession>
<dbReference type="RefSeq" id="XP_064768316.1">
    <property type="nucleotide sequence ID" value="XM_064914809.1"/>
</dbReference>
<feature type="region of interest" description="Disordered" evidence="1">
    <location>
        <begin position="251"/>
        <end position="271"/>
    </location>
</feature>
<dbReference type="Proteomes" id="UP001498771">
    <property type="component" value="Unassembled WGS sequence"/>
</dbReference>
<evidence type="ECO:0000313" key="4">
    <source>
        <dbReference type="Proteomes" id="UP001498771"/>
    </source>
</evidence>